<accession>A0A7V7PMF8</accession>
<dbReference type="GO" id="GO:0016791">
    <property type="term" value="F:phosphatase activity"/>
    <property type="evidence" value="ECO:0007669"/>
    <property type="project" value="TreeGrafter"/>
</dbReference>
<dbReference type="EMBL" id="VZDO01000014">
    <property type="protein sequence ID" value="KAB0678113.1"/>
    <property type="molecule type" value="Genomic_DNA"/>
</dbReference>
<organism evidence="1 2">
    <name type="scientific">Plantimonas leprariae</name>
    <dbReference type="NCBI Taxonomy" id="2615207"/>
    <lineage>
        <taxon>Bacteria</taxon>
        <taxon>Pseudomonadati</taxon>
        <taxon>Pseudomonadota</taxon>
        <taxon>Alphaproteobacteria</taxon>
        <taxon>Hyphomicrobiales</taxon>
        <taxon>Aurantimonadaceae</taxon>
        <taxon>Plantimonas</taxon>
    </lineage>
</organism>
<gene>
    <name evidence="1" type="ORF">F6X38_16970</name>
</gene>
<protein>
    <submittedName>
        <fullName evidence="1">Histidine phosphatase family protein</fullName>
    </submittedName>
</protein>
<dbReference type="Pfam" id="PF00300">
    <property type="entry name" value="His_Phos_1"/>
    <property type="match status" value="1"/>
</dbReference>
<evidence type="ECO:0000313" key="1">
    <source>
        <dbReference type="EMBL" id="KAB0678113.1"/>
    </source>
</evidence>
<sequence length="191" mass="20274">MPTRLLLLSHGRTAGEAAVGFPDDESLSDKGLAAVRRLAERLPRLDRAFASPARAARESAEALRVEAAPEPALGDQDWGRWRGRSLDEIAASEPDALKGWIAGDDPAPPGGEPLAAVIRRIGIWLDGRREAGGRVLAVTHAAVLRAAVLHVLGAHPSAARALDVEPLTLAEFTCDGRRWALGRLGPWQGGN</sequence>
<comment type="caution">
    <text evidence="1">The sequence shown here is derived from an EMBL/GenBank/DDBJ whole genome shotgun (WGS) entry which is preliminary data.</text>
</comment>
<name>A0A7V7PMF8_9HYPH</name>
<dbReference type="SUPFAM" id="SSF53254">
    <property type="entry name" value="Phosphoglycerate mutase-like"/>
    <property type="match status" value="1"/>
</dbReference>
<dbReference type="InterPro" id="IPR013078">
    <property type="entry name" value="His_Pase_superF_clade-1"/>
</dbReference>
<keyword evidence="2" id="KW-1185">Reference proteome</keyword>
<dbReference type="AlphaFoldDB" id="A0A7V7PMF8"/>
<dbReference type="InterPro" id="IPR029033">
    <property type="entry name" value="His_PPase_superfam"/>
</dbReference>
<dbReference type="PANTHER" id="PTHR48100:SF10">
    <property type="entry name" value="2-CARBOXY-D-ARABINITOL-1-PHOSPHATASE-RELATED"/>
    <property type="match status" value="1"/>
</dbReference>
<dbReference type="SMART" id="SM00855">
    <property type="entry name" value="PGAM"/>
    <property type="match status" value="1"/>
</dbReference>
<evidence type="ECO:0000313" key="2">
    <source>
        <dbReference type="Proteomes" id="UP000432089"/>
    </source>
</evidence>
<dbReference type="RefSeq" id="WP_150971682.1">
    <property type="nucleotide sequence ID" value="NZ_VZDO01000014.1"/>
</dbReference>
<dbReference type="PANTHER" id="PTHR48100">
    <property type="entry name" value="BROAD-SPECIFICITY PHOSPHATASE YOR283W-RELATED"/>
    <property type="match status" value="1"/>
</dbReference>
<dbReference type="Gene3D" id="3.40.50.1240">
    <property type="entry name" value="Phosphoglycerate mutase-like"/>
    <property type="match status" value="1"/>
</dbReference>
<proteinExistence type="predicted"/>
<dbReference type="Proteomes" id="UP000432089">
    <property type="component" value="Unassembled WGS sequence"/>
</dbReference>
<dbReference type="InterPro" id="IPR050275">
    <property type="entry name" value="PGM_Phosphatase"/>
</dbReference>
<reference evidence="1 2" key="1">
    <citation type="submission" date="2019-09" db="EMBL/GenBank/DDBJ databases">
        <title>YIM 132180 draft genome.</title>
        <authorList>
            <person name="Zhang K."/>
        </authorList>
    </citation>
    <scope>NUCLEOTIDE SEQUENCE [LARGE SCALE GENOMIC DNA]</scope>
    <source>
        <strain evidence="1 2">YIM 132180</strain>
    </source>
</reference>